<feature type="compositionally biased region" description="Low complexity" evidence="1">
    <location>
        <begin position="144"/>
        <end position="160"/>
    </location>
</feature>
<evidence type="ECO:0000313" key="2">
    <source>
        <dbReference type="EMBL" id="CAK0853132.1"/>
    </source>
</evidence>
<evidence type="ECO:0000313" key="3">
    <source>
        <dbReference type="Proteomes" id="UP001189429"/>
    </source>
</evidence>
<protein>
    <submittedName>
        <fullName evidence="2">Uncharacterized protein</fullName>
    </submittedName>
</protein>
<feature type="region of interest" description="Disordered" evidence="1">
    <location>
        <begin position="135"/>
        <end position="207"/>
    </location>
</feature>
<feature type="compositionally biased region" description="Low complexity" evidence="1">
    <location>
        <begin position="7"/>
        <end position="27"/>
    </location>
</feature>
<feature type="non-terminal residue" evidence="2">
    <location>
        <position position="1"/>
    </location>
</feature>
<dbReference type="Proteomes" id="UP001189429">
    <property type="component" value="Unassembled WGS sequence"/>
</dbReference>
<accession>A0ABN9U425</accession>
<proteinExistence type="predicted"/>
<feature type="non-terminal residue" evidence="2">
    <location>
        <position position="229"/>
    </location>
</feature>
<evidence type="ECO:0000256" key="1">
    <source>
        <dbReference type="SAM" id="MobiDB-lite"/>
    </source>
</evidence>
<reference evidence="2" key="1">
    <citation type="submission" date="2023-10" db="EMBL/GenBank/DDBJ databases">
        <authorList>
            <person name="Chen Y."/>
            <person name="Shah S."/>
            <person name="Dougan E. K."/>
            <person name="Thang M."/>
            <person name="Chan C."/>
        </authorList>
    </citation>
    <scope>NUCLEOTIDE SEQUENCE [LARGE SCALE GENOMIC DNA]</scope>
</reference>
<sequence length="229" mass="24435">RRLGRSPTARCLPARPTAAAAGARGTRSNGPAARGLVLGPRPQGPPEAPELSPPPSPRCPRAQFLAPRVRVGVPGAPAARVAVDALRAGARPRGQADGGPRVRPRARELRREGVERPVQGLHDRAEQVVRRVRRRERQVDVRRGPPGRAAQPRGCAPAAGSAPRLVDRRLGQGRVLVEQVRRGRQRRPGQGRVEQVPGPARGLLPQVPQGAVFPVRADILRQGLDGLPG</sequence>
<feature type="compositionally biased region" description="Pro residues" evidence="1">
    <location>
        <begin position="42"/>
        <end position="58"/>
    </location>
</feature>
<name>A0ABN9U425_9DINO</name>
<feature type="region of interest" description="Disordered" evidence="1">
    <location>
        <begin position="1"/>
        <end position="61"/>
    </location>
</feature>
<gene>
    <name evidence="2" type="ORF">PCOR1329_LOCUS44722</name>
</gene>
<dbReference type="EMBL" id="CAUYUJ010015376">
    <property type="protein sequence ID" value="CAK0853132.1"/>
    <property type="molecule type" value="Genomic_DNA"/>
</dbReference>
<feature type="region of interest" description="Disordered" evidence="1">
    <location>
        <begin position="89"/>
        <end position="113"/>
    </location>
</feature>
<comment type="caution">
    <text evidence="2">The sequence shown here is derived from an EMBL/GenBank/DDBJ whole genome shotgun (WGS) entry which is preliminary data.</text>
</comment>
<organism evidence="2 3">
    <name type="scientific">Prorocentrum cordatum</name>
    <dbReference type="NCBI Taxonomy" id="2364126"/>
    <lineage>
        <taxon>Eukaryota</taxon>
        <taxon>Sar</taxon>
        <taxon>Alveolata</taxon>
        <taxon>Dinophyceae</taxon>
        <taxon>Prorocentrales</taxon>
        <taxon>Prorocentraceae</taxon>
        <taxon>Prorocentrum</taxon>
    </lineage>
</organism>
<keyword evidence="3" id="KW-1185">Reference proteome</keyword>